<reference evidence="2" key="2">
    <citation type="journal article" date="2022" name="Microb. Genom.">
        <title>A chromosome-scale genome assembly of the tomato pathogen Cladosporium fulvum reveals a compartmentalized genome architecture and the presence of a dispensable chromosome.</title>
        <authorList>
            <person name="Zaccaron A.Z."/>
            <person name="Chen L.H."/>
            <person name="Samaras A."/>
            <person name="Stergiopoulos I."/>
        </authorList>
    </citation>
    <scope>NUCLEOTIDE SEQUENCE</scope>
    <source>
        <strain evidence="2">Race5_Kim</strain>
    </source>
</reference>
<organism evidence="2 3">
    <name type="scientific">Passalora fulva</name>
    <name type="common">Tomato leaf mold</name>
    <name type="synonym">Cladosporium fulvum</name>
    <dbReference type="NCBI Taxonomy" id="5499"/>
    <lineage>
        <taxon>Eukaryota</taxon>
        <taxon>Fungi</taxon>
        <taxon>Dikarya</taxon>
        <taxon>Ascomycota</taxon>
        <taxon>Pezizomycotina</taxon>
        <taxon>Dothideomycetes</taxon>
        <taxon>Dothideomycetidae</taxon>
        <taxon>Mycosphaerellales</taxon>
        <taxon>Mycosphaerellaceae</taxon>
        <taxon>Fulvia</taxon>
    </lineage>
</organism>
<dbReference type="RefSeq" id="XP_047760742.1">
    <property type="nucleotide sequence ID" value="XM_047903123.1"/>
</dbReference>
<sequence>MELPQRPNNNRGRARKCLCIGLPMLVVALLLVIIVPTAVILKKDHDGSIGLPATVLLPLYLYPTDDAWEPLYKAIEKAPKLNFTVIVNPNNGPGGMTDLMHFKPALQKPAAFPNVQTIGYVPTENGTRATTAVQRDVLQYSVWSNMPLNCTLNGIFFDETPYVRGNQTEDYLTIINGWAKGANGIESPKTIIHKPAGIPDYGSPLDAVTVFEDPYSALGSFLNANAPASPARGLCSFMINSVPESASMTDLVKALSKRGKYLFATDLAETDGKSFGGRWEEFVDAMEETA</sequence>
<reference evidence="2" key="1">
    <citation type="submission" date="2021-12" db="EMBL/GenBank/DDBJ databases">
        <authorList>
            <person name="Zaccaron A."/>
            <person name="Stergiopoulos I."/>
        </authorList>
    </citation>
    <scope>NUCLEOTIDE SEQUENCE</scope>
    <source>
        <strain evidence="2">Race5_Kim</strain>
    </source>
</reference>
<dbReference type="InterPro" id="IPR021986">
    <property type="entry name" value="Spherulin4"/>
</dbReference>
<feature type="transmembrane region" description="Helical" evidence="1">
    <location>
        <begin position="20"/>
        <end position="41"/>
    </location>
</feature>
<dbReference type="OrthoDB" id="5342184at2759"/>
<proteinExistence type="predicted"/>
<dbReference type="KEGG" id="ffu:CLAFUR5_03975"/>
<accession>A0A9Q8LFB4</accession>
<keyword evidence="1" id="KW-0812">Transmembrane</keyword>
<gene>
    <name evidence="2" type="ORF">CLAFUR5_03975</name>
</gene>
<keyword evidence="3" id="KW-1185">Reference proteome</keyword>
<name>A0A9Q8LFB4_PASFU</name>
<keyword evidence="1" id="KW-0472">Membrane</keyword>
<evidence type="ECO:0000313" key="3">
    <source>
        <dbReference type="Proteomes" id="UP000756132"/>
    </source>
</evidence>
<dbReference type="PANTHER" id="PTHR35040:SF9">
    <property type="entry name" value="4-LIKE CELL SURFACE PROTEIN, PUTATIVE (AFU_ORTHOLOGUE AFUA_4G14080)-RELATED"/>
    <property type="match status" value="1"/>
</dbReference>
<protein>
    <submittedName>
        <fullName evidence="2">Uncharacterized protein</fullName>
    </submittedName>
</protein>
<dbReference type="AlphaFoldDB" id="A0A9Q8LFB4"/>
<dbReference type="GeneID" id="71983853"/>
<dbReference type="PANTHER" id="PTHR35040">
    <property type="match status" value="1"/>
</dbReference>
<keyword evidence="1" id="KW-1133">Transmembrane helix</keyword>
<dbReference type="OMA" id="AMHGIFF"/>
<evidence type="ECO:0000313" key="2">
    <source>
        <dbReference type="EMBL" id="UJO16376.1"/>
    </source>
</evidence>
<evidence type="ECO:0000256" key="1">
    <source>
        <dbReference type="SAM" id="Phobius"/>
    </source>
</evidence>
<dbReference type="Proteomes" id="UP000756132">
    <property type="component" value="Chromosome 4"/>
</dbReference>
<dbReference type="Pfam" id="PF12138">
    <property type="entry name" value="Spherulin4"/>
    <property type="match status" value="1"/>
</dbReference>
<dbReference type="EMBL" id="CP090166">
    <property type="protein sequence ID" value="UJO16376.1"/>
    <property type="molecule type" value="Genomic_DNA"/>
</dbReference>